<keyword evidence="3" id="KW-1185">Reference proteome</keyword>
<evidence type="ECO:0000313" key="3">
    <source>
        <dbReference type="Proteomes" id="UP001597045"/>
    </source>
</evidence>
<feature type="signal peptide" evidence="1">
    <location>
        <begin position="1"/>
        <end position="21"/>
    </location>
</feature>
<dbReference type="EMBL" id="JBHTIS010001057">
    <property type="protein sequence ID" value="MFD1047406.1"/>
    <property type="molecule type" value="Genomic_DNA"/>
</dbReference>
<proteinExistence type="predicted"/>
<feature type="chain" id="PRO_5046754322" evidence="1">
    <location>
        <begin position="22"/>
        <end position="128"/>
    </location>
</feature>
<organism evidence="2 3">
    <name type="scientific">Kibdelosporangium lantanae</name>
    <dbReference type="NCBI Taxonomy" id="1497396"/>
    <lineage>
        <taxon>Bacteria</taxon>
        <taxon>Bacillati</taxon>
        <taxon>Actinomycetota</taxon>
        <taxon>Actinomycetes</taxon>
        <taxon>Pseudonocardiales</taxon>
        <taxon>Pseudonocardiaceae</taxon>
        <taxon>Kibdelosporangium</taxon>
    </lineage>
</organism>
<dbReference type="Proteomes" id="UP001597045">
    <property type="component" value="Unassembled WGS sequence"/>
</dbReference>
<accession>A0ABW3M9W0</accession>
<gene>
    <name evidence="2" type="ORF">ACFQ1S_18585</name>
</gene>
<keyword evidence="1" id="KW-0732">Signal</keyword>
<name>A0ABW3M9W0_9PSEU</name>
<evidence type="ECO:0000256" key="1">
    <source>
        <dbReference type="SAM" id="SignalP"/>
    </source>
</evidence>
<comment type="caution">
    <text evidence="2">The sequence shown here is derived from an EMBL/GenBank/DDBJ whole genome shotgun (WGS) entry which is preliminary data.</text>
</comment>
<protein>
    <submittedName>
        <fullName evidence="2">Uncharacterized protein</fullName>
    </submittedName>
</protein>
<reference evidence="3" key="1">
    <citation type="journal article" date="2019" name="Int. J. Syst. Evol. Microbiol.">
        <title>The Global Catalogue of Microorganisms (GCM) 10K type strain sequencing project: providing services to taxonomists for standard genome sequencing and annotation.</title>
        <authorList>
            <consortium name="The Broad Institute Genomics Platform"/>
            <consortium name="The Broad Institute Genome Sequencing Center for Infectious Disease"/>
            <person name="Wu L."/>
            <person name="Ma J."/>
        </authorList>
    </citation>
    <scope>NUCLEOTIDE SEQUENCE [LARGE SCALE GENOMIC DNA]</scope>
    <source>
        <strain evidence="3">JCM 31486</strain>
    </source>
</reference>
<evidence type="ECO:0000313" key="2">
    <source>
        <dbReference type="EMBL" id="MFD1047406.1"/>
    </source>
</evidence>
<sequence>MRRIFATALLSASLIAPTAAAANAATAQPMGSGYNRCLNAHRCVSSEGYASAGRVFIDFVLDNGNGYATIGGYHCSGGFCGKCWEESHDLPLRRTFDCGYQIGAGEKVWTWAEFADTGHGDIQIGWHQ</sequence>